<protein>
    <submittedName>
        <fullName evidence="3">Acyltransferase</fullName>
    </submittedName>
</protein>
<keyword evidence="3" id="KW-0012">Acyltransferase</keyword>
<feature type="transmembrane region" description="Helical" evidence="1">
    <location>
        <begin position="57"/>
        <end position="76"/>
    </location>
</feature>
<name>A0ABY4GBY3_9BACT</name>
<dbReference type="RefSeq" id="WP_245124685.1">
    <property type="nucleotide sequence ID" value="NZ_CP095061.1"/>
</dbReference>
<evidence type="ECO:0000256" key="1">
    <source>
        <dbReference type="SAM" id="Phobius"/>
    </source>
</evidence>
<dbReference type="Pfam" id="PF01757">
    <property type="entry name" value="Acyl_transf_3"/>
    <property type="match status" value="1"/>
</dbReference>
<sequence>MHHQRVAKEVLASSEMYFKNLNSVRFIAATFVLIHHIEQLKGLAGYPYRSWYVLGRTGVILFFALSGFLITSLLLAEQRETGCIRLRKFYVRRALRIWPLYYLIVGLSIFVLPHLPFMQIPGTVDPYARLSANLLLLGFCYPSSLAADKNM</sequence>
<keyword evidence="1" id="KW-1133">Transmembrane helix</keyword>
<keyword evidence="1" id="KW-0472">Membrane</keyword>
<feature type="transmembrane region" description="Helical" evidence="1">
    <location>
        <begin position="97"/>
        <end position="115"/>
    </location>
</feature>
<dbReference type="Proteomes" id="UP000830401">
    <property type="component" value="Chromosome"/>
</dbReference>
<keyword evidence="1" id="KW-0812">Transmembrane</keyword>
<keyword evidence="4" id="KW-1185">Reference proteome</keyword>
<keyword evidence="3" id="KW-0808">Transferase</keyword>
<dbReference type="PANTHER" id="PTHR23028:SF53">
    <property type="entry name" value="ACYL_TRANSF_3 DOMAIN-CONTAINING PROTEIN"/>
    <property type="match status" value="1"/>
</dbReference>
<accession>A0ABY4GBY3</accession>
<evidence type="ECO:0000313" key="3">
    <source>
        <dbReference type="EMBL" id="UOQ68089.1"/>
    </source>
</evidence>
<dbReference type="PANTHER" id="PTHR23028">
    <property type="entry name" value="ACETYLTRANSFERASE"/>
    <property type="match status" value="1"/>
</dbReference>
<feature type="transmembrane region" description="Helical" evidence="1">
    <location>
        <begin position="21"/>
        <end position="37"/>
    </location>
</feature>
<reference evidence="3" key="1">
    <citation type="submission" date="2022-04" db="EMBL/GenBank/DDBJ databases">
        <title>Hymenobacter sp. isolated from the air.</title>
        <authorList>
            <person name="Won M."/>
            <person name="Lee C.-M."/>
            <person name="Woen H.-Y."/>
            <person name="Kwon S.-W."/>
        </authorList>
    </citation>
    <scope>NUCLEOTIDE SEQUENCE</scope>
    <source>
        <strain evidence="3">5420S-77</strain>
    </source>
</reference>
<gene>
    <name evidence="3" type="ORF">MUN86_09695</name>
</gene>
<dbReference type="InterPro" id="IPR002656">
    <property type="entry name" value="Acyl_transf_3_dom"/>
</dbReference>
<dbReference type="GO" id="GO:0016746">
    <property type="term" value="F:acyltransferase activity"/>
    <property type="evidence" value="ECO:0007669"/>
    <property type="project" value="UniProtKB-KW"/>
</dbReference>
<feature type="domain" description="Acyltransferase 3" evidence="2">
    <location>
        <begin position="19"/>
        <end position="130"/>
    </location>
</feature>
<proteinExistence type="predicted"/>
<dbReference type="InterPro" id="IPR050879">
    <property type="entry name" value="Acyltransferase_3"/>
</dbReference>
<dbReference type="EMBL" id="CP095061">
    <property type="protein sequence ID" value="UOQ68089.1"/>
    <property type="molecule type" value="Genomic_DNA"/>
</dbReference>
<evidence type="ECO:0000313" key="4">
    <source>
        <dbReference type="Proteomes" id="UP000830401"/>
    </source>
</evidence>
<evidence type="ECO:0000259" key="2">
    <source>
        <dbReference type="Pfam" id="PF01757"/>
    </source>
</evidence>
<organism evidence="3 4">
    <name type="scientific">Hymenobacter volaticus</name>
    <dbReference type="NCBI Taxonomy" id="2932254"/>
    <lineage>
        <taxon>Bacteria</taxon>
        <taxon>Pseudomonadati</taxon>
        <taxon>Bacteroidota</taxon>
        <taxon>Cytophagia</taxon>
        <taxon>Cytophagales</taxon>
        <taxon>Hymenobacteraceae</taxon>
        <taxon>Hymenobacter</taxon>
    </lineage>
</organism>